<comment type="similarity">
    <text evidence="2">Belongs to the TrkH potassium transport family.</text>
</comment>
<comment type="subcellular location">
    <subcellularLocation>
        <location evidence="1">Cell membrane</location>
        <topology evidence="1">Multi-pass membrane protein</topology>
    </subcellularLocation>
</comment>
<evidence type="ECO:0000256" key="9">
    <source>
        <dbReference type="SAM" id="Phobius"/>
    </source>
</evidence>
<keyword evidence="5 9" id="KW-0812">Transmembrane</keyword>
<dbReference type="PANTHER" id="PTHR32024:SF2">
    <property type="entry name" value="TRK SYSTEM POTASSIUM UPTAKE PROTEIN TRKG-RELATED"/>
    <property type="match status" value="1"/>
</dbReference>
<feature type="transmembrane region" description="Helical" evidence="9">
    <location>
        <begin position="441"/>
        <end position="459"/>
    </location>
</feature>
<gene>
    <name evidence="10" type="ORF">GR316_02570</name>
</gene>
<organism evidence="10 11">
    <name type="scientific">Falsirhodobacter algicola</name>
    <dbReference type="NCBI Taxonomy" id="2692330"/>
    <lineage>
        <taxon>Bacteria</taxon>
        <taxon>Pseudomonadati</taxon>
        <taxon>Pseudomonadota</taxon>
        <taxon>Alphaproteobacteria</taxon>
        <taxon>Rhodobacterales</taxon>
        <taxon>Paracoccaceae</taxon>
        <taxon>Falsirhodobacter</taxon>
    </lineage>
</organism>
<keyword evidence="3" id="KW-0813">Transport</keyword>
<evidence type="ECO:0000256" key="1">
    <source>
        <dbReference type="ARBA" id="ARBA00004651"/>
    </source>
</evidence>
<keyword evidence="6 9" id="KW-1133">Transmembrane helix</keyword>
<keyword evidence="4" id="KW-1003">Cell membrane</keyword>
<dbReference type="PANTHER" id="PTHR32024">
    <property type="entry name" value="TRK SYSTEM POTASSIUM UPTAKE PROTEIN TRKG-RELATED"/>
    <property type="match status" value="1"/>
</dbReference>
<feature type="transmembrane region" description="Helical" evidence="9">
    <location>
        <begin position="7"/>
        <end position="27"/>
    </location>
</feature>
<dbReference type="RefSeq" id="WP_211784499.1">
    <property type="nucleotide sequence ID" value="NZ_CP047289.1"/>
</dbReference>
<feature type="transmembrane region" description="Helical" evidence="9">
    <location>
        <begin position="243"/>
        <end position="261"/>
    </location>
</feature>
<feature type="transmembrane region" description="Helical" evidence="9">
    <location>
        <begin position="411"/>
        <end position="434"/>
    </location>
</feature>
<dbReference type="KEGG" id="fap:GR316_02570"/>
<evidence type="ECO:0000313" key="11">
    <source>
        <dbReference type="Proteomes" id="UP000679284"/>
    </source>
</evidence>
<dbReference type="GO" id="GO:0030001">
    <property type="term" value="P:metal ion transport"/>
    <property type="evidence" value="ECO:0007669"/>
    <property type="project" value="UniProtKB-ARBA"/>
</dbReference>
<keyword evidence="11" id="KW-1185">Reference proteome</keyword>
<feature type="transmembrane region" description="Helical" evidence="9">
    <location>
        <begin position="352"/>
        <end position="377"/>
    </location>
</feature>
<keyword evidence="8 9" id="KW-0472">Membrane</keyword>
<feature type="transmembrane region" description="Helical" evidence="9">
    <location>
        <begin position="281"/>
        <end position="299"/>
    </location>
</feature>
<dbReference type="GO" id="GO:0005886">
    <property type="term" value="C:plasma membrane"/>
    <property type="evidence" value="ECO:0007669"/>
    <property type="project" value="UniProtKB-SubCell"/>
</dbReference>
<keyword evidence="7" id="KW-0406">Ion transport</keyword>
<dbReference type="GO" id="GO:0008324">
    <property type="term" value="F:monoatomic cation transmembrane transporter activity"/>
    <property type="evidence" value="ECO:0007669"/>
    <property type="project" value="InterPro"/>
</dbReference>
<proteinExistence type="inferred from homology"/>
<feature type="transmembrane region" description="Helical" evidence="9">
    <location>
        <begin position="129"/>
        <end position="150"/>
    </location>
</feature>
<evidence type="ECO:0000256" key="3">
    <source>
        <dbReference type="ARBA" id="ARBA00022448"/>
    </source>
</evidence>
<feature type="transmembrane region" description="Helical" evidence="9">
    <location>
        <begin position="200"/>
        <end position="222"/>
    </location>
</feature>
<dbReference type="InterPro" id="IPR003445">
    <property type="entry name" value="Cat_transpt"/>
</dbReference>
<evidence type="ECO:0000256" key="5">
    <source>
        <dbReference type="ARBA" id="ARBA00022692"/>
    </source>
</evidence>
<dbReference type="EMBL" id="CP047289">
    <property type="protein sequence ID" value="QUS35254.1"/>
    <property type="molecule type" value="Genomic_DNA"/>
</dbReference>
<feature type="transmembrane region" description="Helical" evidence="9">
    <location>
        <begin position="471"/>
        <end position="495"/>
    </location>
</feature>
<dbReference type="Pfam" id="PF02386">
    <property type="entry name" value="TrkH"/>
    <property type="match status" value="1"/>
</dbReference>
<evidence type="ECO:0000256" key="4">
    <source>
        <dbReference type="ARBA" id="ARBA00022475"/>
    </source>
</evidence>
<evidence type="ECO:0000256" key="8">
    <source>
        <dbReference type="ARBA" id="ARBA00023136"/>
    </source>
</evidence>
<evidence type="ECO:0000256" key="2">
    <source>
        <dbReference type="ARBA" id="ARBA00009137"/>
    </source>
</evidence>
<accession>A0A8J8MRT6</accession>
<feature type="transmembrane region" description="Helical" evidence="9">
    <location>
        <begin position="311"/>
        <end position="332"/>
    </location>
</feature>
<feature type="transmembrane region" description="Helical" evidence="9">
    <location>
        <begin position="39"/>
        <end position="59"/>
    </location>
</feature>
<evidence type="ECO:0000313" key="10">
    <source>
        <dbReference type="EMBL" id="QUS35254.1"/>
    </source>
</evidence>
<name>A0A8J8MRT6_9RHOB</name>
<sequence length="502" mass="53991">MRRLLHLPFLVMVMGVGAAAMLIPAAHALVMGEHAVSRAFFYSAVLLLIVVGMLSIALVNHRPRDMARSQLAGILGAYLLMPVLFALPFRVAVPDTTWLNVWFEMLSCFTTTGATVYDMPGRLLPSLHLWRAMVGWMGGFFVLLTAVAIMEPLNLGGIEVMTGRPPGRPTFSAWIETAETSERIVFHAMRLFPIYGGLTVLLWALLLIAGQPGLYALSYAMGTISTSGIAPGPGMMHAPRPDIAEILVFAFLAFAVTRRFMFGSVPSDRSRPVHEDPELRLAGLILLLAPTLLILRHWLGNVDYVQEGPMQFLYALWGSLFTMLSMLTTTGYVSAGWDVARGWSGLDSSGVILMGLAVVGGGVGTAAGGVTLLRVHALISHSRREMERIIHPSSVGGGGLVARRIRGDGAYVAWIFLMLFLISISVVLLALTLAGVSFERALILSVASLTTTGPLSVVAGEVPVDWRSLGAAAKVVLGVAMILGRIETLAILALISPATWRR</sequence>
<evidence type="ECO:0000256" key="6">
    <source>
        <dbReference type="ARBA" id="ARBA00022989"/>
    </source>
</evidence>
<feature type="transmembrane region" description="Helical" evidence="9">
    <location>
        <begin position="71"/>
        <end position="93"/>
    </location>
</feature>
<reference evidence="10" key="1">
    <citation type="submission" date="2020-01" db="EMBL/GenBank/DDBJ databases">
        <authorList>
            <person name="Yang Y."/>
            <person name="Kwon Y.M."/>
        </authorList>
    </citation>
    <scope>NUCLEOTIDE SEQUENCE</scope>
    <source>
        <strain evidence="10">PG104</strain>
    </source>
</reference>
<dbReference type="Proteomes" id="UP000679284">
    <property type="component" value="Chromosome"/>
</dbReference>
<protein>
    <submittedName>
        <fullName evidence="10">TrkH family potassium uptake protein</fullName>
    </submittedName>
</protein>
<evidence type="ECO:0000256" key="7">
    <source>
        <dbReference type="ARBA" id="ARBA00023065"/>
    </source>
</evidence>
<dbReference type="AlphaFoldDB" id="A0A8J8MRT6"/>